<protein>
    <recommendedName>
        <fullName evidence="5">Myosin heavy chain</fullName>
    </recommendedName>
</protein>
<evidence type="ECO:0000313" key="3">
    <source>
        <dbReference type="EMBL" id="KAL0567034.1"/>
    </source>
</evidence>
<evidence type="ECO:0000256" key="2">
    <source>
        <dbReference type="SAM" id="MobiDB-lite"/>
    </source>
</evidence>
<gene>
    <name evidence="3" type="ORF">V5O48_014962</name>
</gene>
<reference evidence="3 4" key="1">
    <citation type="submission" date="2024-02" db="EMBL/GenBank/DDBJ databases">
        <title>A draft genome for the cacao thread blight pathogen Marasmius crinis-equi.</title>
        <authorList>
            <person name="Cohen S.P."/>
            <person name="Baruah I.K."/>
            <person name="Amoako-Attah I."/>
            <person name="Bukari Y."/>
            <person name="Meinhardt L.W."/>
            <person name="Bailey B.A."/>
        </authorList>
    </citation>
    <scope>NUCLEOTIDE SEQUENCE [LARGE SCALE GENOMIC DNA]</scope>
    <source>
        <strain evidence="3 4">GH-76</strain>
    </source>
</reference>
<organism evidence="3 4">
    <name type="scientific">Marasmius crinis-equi</name>
    <dbReference type="NCBI Taxonomy" id="585013"/>
    <lineage>
        <taxon>Eukaryota</taxon>
        <taxon>Fungi</taxon>
        <taxon>Dikarya</taxon>
        <taxon>Basidiomycota</taxon>
        <taxon>Agaricomycotina</taxon>
        <taxon>Agaricomycetes</taxon>
        <taxon>Agaricomycetidae</taxon>
        <taxon>Agaricales</taxon>
        <taxon>Marasmiineae</taxon>
        <taxon>Marasmiaceae</taxon>
        <taxon>Marasmius</taxon>
    </lineage>
</organism>
<proteinExistence type="predicted"/>
<evidence type="ECO:0000313" key="4">
    <source>
        <dbReference type="Proteomes" id="UP001465976"/>
    </source>
</evidence>
<feature type="compositionally biased region" description="Polar residues" evidence="2">
    <location>
        <begin position="387"/>
        <end position="399"/>
    </location>
</feature>
<name>A0ABR3EVW9_9AGAR</name>
<feature type="coiled-coil region" evidence="1">
    <location>
        <begin position="45"/>
        <end position="83"/>
    </location>
</feature>
<evidence type="ECO:0008006" key="5">
    <source>
        <dbReference type="Google" id="ProtNLM"/>
    </source>
</evidence>
<dbReference type="Proteomes" id="UP001465976">
    <property type="component" value="Unassembled WGS sequence"/>
</dbReference>
<keyword evidence="4" id="KW-1185">Reference proteome</keyword>
<feature type="region of interest" description="Disordered" evidence="2">
    <location>
        <begin position="376"/>
        <end position="399"/>
    </location>
</feature>
<feature type="coiled-coil region" evidence="1">
    <location>
        <begin position="268"/>
        <end position="308"/>
    </location>
</feature>
<comment type="caution">
    <text evidence="3">The sequence shown here is derived from an EMBL/GenBank/DDBJ whole genome shotgun (WGS) entry which is preliminary data.</text>
</comment>
<feature type="coiled-coil region" evidence="1">
    <location>
        <begin position="109"/>
        <end position="223"/>
    </location>
</feature>
<evidence type="ECO:0000256" key="1">
    <source>
        <dbReference type="SAM" id="Coils"/>
    </source>
</evidence>
<dbReference type="EMBL" id="JBAHYK010001696">
    <property type="protein sequence ID" value="KAL0567034.1"/>
    <property type="molecule type" value="Genomic_DNA"/>
</dbReference>
<sequence>KHDTELEELLASHELEKASHSGIQSKLQEALDQTESRLCEAVDRFEKKEQENQQLQVVMNTLKQTLQNDIAELAGQLRSKTSELESALADRDQHVQTIRDVTTLSDQEITTLSAELDDAKEQIEQKTSELSRVQGELEKAISERDKQRSQDEKHDANFEELRISHEALKQMESRLNEAGDQFKRKEQELSAARHDLQLAVSDIRKLEAIINEYEQSRKGERADAEAHLAQMAQIENARDQQGLTIQGLQEKLSASAVVLRDAHAKIELMDQEEKAQREAYNAERLRERESHSRVVNTLELQINDLKENDKEVSRIRDELVCLQKTRNERDADLQAQYSGLVREYGALREVSTSALVGYEDVTQQLAQMKLGVPASEVSPGRNAEVMPQTSNSASTTSIDTTRDRATKVAKCFLVSEVLTKRD</sequence>
<keyword evidence="1" id="KW-0175">Coiled coil</keyword>
<accession>A0ABR3EVW9</accession>
<feature type="non-terminal residue" evidence="3">
    <location>
        <position position="1"/>
    </location>
</feature>